<keyword evidence="3" id="KW-1185">Reference proteome</keyword>
<dbReference type="KEGG" id="pfer:IRI77_16680"/>
<keyword evidence="1" id="KW-0812">Transmembrane</keyword>
<evidence type="ECO:0000313" key="2">
    <source>
        <dbReference type="EMBL" id="QOY91516.1"/>
    </source>
</evidence>
<reference evidence="2 3" key="1">
    <citation type="submission" date="2020-10" db="EMBL/GenBank/DDBJ databases">
        <title>Complete genome sequence of Paludibaculum fermentans P105T, a facultatively anaerobic acidobacterium capable of dissimilatory Fe(III) reduction.</title>
        <authorList>
            <person name="Dedysh S.N."/>
            <person name="Beletsky A.V."/>
            <person name="Kulichevskaya I.S."/>
            <person name="Mardanov A.V."/>
            <person name="Ravin N.V."/>
        </authorList>
    </citation>
    <scope>NUCLEOTIDE SEQUENCE [LARGE SCALE GENOMIC DNA]</scope>
    <source>
        <strain evidence="2 3">P105</strain>
    </source>
</reference>
<dbReference type="AlphaFoldDB" id="A0A7S7NXB1"/>
<feature type="transmembrane region" description="Helical" evidence="1">
    <location>
        <begin position="29"/>
        <end position="49"/>
    </location>
</feature>
<proteinExistence type="predicted"/>
<evidence type="ECO:0000313" key="3">
    <source>
        <dbReference type="Proteomes" id="UP000593892"/>
    </source>
</evidence>
<keyword evidence="1" id="KW-0472">Membrane</keyword>
<evidence type="ECO:0000256" key="1">
    <source>
        <dbReference type="SAM" id="Phobius"/>
    </source>
</evidence>
<dbReference type="RefSeq" id="WP_194453170.1">
    <property type="nucleotide sequence ID" value="NZ_CP063849.1"/>
</dbReference>
<accession>A0A7S7NXB1</accession>
<gene>
    <name evidence="2" type="ORF">IRI77_16680</name>
</gene>
<name>A0A7S7NXB1_PALFE</name>
<dbReference type="EMBL" id="CP063849">
    <property type="protein sequence ID" value="QOY91516.1"/>
    <property type="molecule type" value="Genomic_DNA"/>
</dbReference>
<sequence>MAEQVAKGLFCLDPGGCSAYYSAMTLKSAAVFALIGMALASFLAAAVFLRDLSGMIGGAVAEVEFVKSSILLLAALSLTVFFFVFHRAQR</sequence>
<dbReference type="Proteomes" id="UP000593892">
    <property type="component" value="Chromosome"/>
</dbReference>
<feature type="transmembrane region" description="Helical" evidence="1">
    <location>
        <begin position="69"/>
        <end position="85"/>
    </location>
</feature>
<organism evidence="2 3">
    <name type="scientific">Paludibaculum fermentans</name>
    <dbReference type="NCBI Taxonomy" id="1473598"/>
    <lineage>
        <taxon>Bacteria</taxon>
        <taxon>Pseudomonadati</taxon>
        <taxon>Acidobacteriota</taxon>
        <taxon>Terriglobia</taxon>
        <taxon>Bryobacterales</taxon>
        <taxon>Bryobacteraceae</taxon>
        <taxon>Paludibaculum</taxon>
    </lineage>
</organism>
<keyword evidence="1" id="KW-1133">Transmembrane helix</keyword>
<protein>
    <submittedName>
        <fullName evidence="2">Uncharacterized protein</fullName>
    </submittedName>
</protein>